<keyword evidence="4" id="KW-0949">S-adenosyl-L-methionine</keyword>
<dbReference type="GO" id="GO:0032259">
    <property type="term" value="P:methylation"/>
    <property type="evidence" value="ECO:0007669"/>
    <property type="project" value="UniProtKB-KW"/>
</dbReference>
<dbReference type="InterPro" id="IPR003356">
    <property type="entry name" value="DNA_methylase_A-5"/>
</dbReference>
<dbReference type="InterPro" id="IPR050953">
    <property type="entry name" value="N4_N6_ade-DNA_methylase"/>
</dbReference>
<dbReference type="EMBL" id="CP072648">
    <property type="protein sequence ID" value="QUW03151.1"/>
    <property type="molecule type" value="Genomic_DNA"/>
</dbReference>
<evidence type="ECO:0000256" key="4">
    <source>
        <dbReference type="ARBA" id="ARBA00022691"/>
    </source>
</evidence>
<dbReference type="GO" id="GO:0008168">
    <property type="term" value="F:methyltransferase activity"/>
    <property type="evidence" value="ECO:0007669"/>
    <property type="project" value="UniProtKB-KW"/>
</dbReference>
<dbReference type="Proteomes" id="UP000676506">
    <property type="component" value="Chromosome 1"/>
</dbReference>
<dbReference type="PROSITE" id="PS00092">
    <property type="entry name" value="N6_MTASE"/>
    <property type="match status" value="1"/>
</dbReference>
<dbReference type="InterPro" id="IPR002052">
    <property type="entry name" value="DNA_methylase_N6_adenine_CS"/>
</dbReference>
<keyword evidence="9" id="KW-1185">Reference proteome</keyword>
<dbReference type="InterPro" id="IPR054520">
    <property type="entry name" value="M_Eco57I_C"/>
</dbReference>
<reference evidence="8 9" key="1">
    <citation type="submission" date="2021-03" db="EMBL/GenBank/DDBJ databases">
        <title>Genomic and phenotypic characterization of Chloracidobacterium isolates provides evidence for multiple species.</title>
        <authorList>
            <person name="Saini M.K."/>
            <person name="Costas A.M.G."/>
            <person name="Tank M."/>
            <person name="Bryant D.A."/>
        </authorList>
    </citation>
    <scope>NUCLEOTIDE SEQUENCE [LARGE SCALE GENOMIC DNA]</scope>
    <source>
        <strain evidence="8 9">BV2-C</strain>
    </source>
</reference>
<dbReference type="PRINTS" id="PR00507">
    <property type="entry name" value="N12N6MTFRASE"/>
</dbReference>
<evidence type="ECO:0000256" key="5">
    <source>
        <dbReference type="ARBA" id="ARBA00022747"/>
    </source>
</evidence>
<protein>
    <submittedName>
        <fullName evidence="8">N-6 DNA methylase</fullName>
    </submittedName>
</protein>
<proteinExistence type="inferred from homology"/>
<keyword evidence="2 8" id="KW-0489">Methyltransferase</keyword>
<evidence type="ECO:0000256" key="3">
    <source>
        <dbReference type="ARBA" id="ARBA00022679"/>
    </source>
</evidence>
<feature type="domain" description="Type II methyltransferase M.Eco57I C-terminal" evidence="7">
    <location>
        <begin position="288"/>
        <end position="498"/>
    </location>
</feature>
<evidence type="ECO:0000313" key="8">
    <source>
        <dbReference type="EMBL" id="QUW03151.1"/>
    </source>
</evidence>
<name>A0ABX8B923_9BACT</name>
<evidence type="ECO:0000313" key="9">
    <source>
        <dbReference type="Proteomes" id="UP000676506"/>
    </source>
</evidence>
<dbReference type="PANTHER" id="PTHR33841">
    <property type="entry name" value="DNA METHYLTRANSFERASE YEEA-RELATED"/>
    <property type="match status" value="1"/>
</dbReference>
<sequence>MRPICHQRLPKDRCEREALRQTGQFWTPDWVAEFMVAYALQDRPTWLLDPSVGTGVFFRAAKRYAAVNRLELTLFGRDVDPDMLAHAQTSGLDATDLRHVEIGDFVLNPPSEKFPAIVANPPYIRHHRLSASQKASLRDFARATIGRDIDGRAGFHVYFLLRSLCALKSGGRLAYIVSADICEGVFADTLWKWITSQYKLDAVITFSTDATPFPGVDTNALVFCIQNERPAERFAWVTCTCPDAAELVSLLSGRKLQEYKTVEVYERTLVEALSTGLSRAPAQAVTNRYTLGDFASVMRGIATGDNDFFFLTRRRAKELGIPESLLVKAVGRMRDIVGEDFSNEDVERLEDRGRPTRLLNVNGLSFDQLPVAVQKYLKEGEARGLDKKTLIRTRKPWYRMETRKSPPILFAYLGRRNARFIRNRAGVVPLTCLLCVYPKQADTAFVDRLWKVLSHPQTIGNLRAVGKSYGGGAIKVEPRALERLPLPDELVRAAGLDDYAKTVKPPTLFD</sequence>
<dbReference type="Gene3D" id="3.40.50.150">
    <property type="entry name" value="Vaccinia Virus protein VP39"/>
    <property type="match status" value="1"/>
</dbReference>
<gene>
    <name evidence="8" type="ORF">J8C06_01515</name>
</gene>
<dbReference type="SUPFAM" id="SSF53335">
    <property type="entry name" value="S-adenosyl-L-methionine-dependent methyltransferases"/>
    <property type="match status" value="1"/>
</dbReference>
<evidence type="ECO:0000256" key="1">
    <source>
        <dbReference type="ARBA" id="ARBA00006594"/>
    </source>
</evidence>
<dbReference type="PANTHER" id="PTHR33841:SF5">
    <property type="entry name" value="DNA METHYLASE (MODIFICATION METHYLASE) (METHYLTRANSFERASE)-RELATED"/>
    <property type="match status" value="1"/>
</dbReference>
<organism evidence="8 9">
    <name type="scientific">Chloracidobacterium validum</name>
    <dbReference type="NCBI Taxonomy" id="2821543"/>
    <lineage>
        <taxon>Bacteria</taxon>
        <taxon>Pseudomonadati</taxon>
        <taxon>Acidobacteriota</taxon>
        <taxon>Terriglobia</taxon>
        <taxon>Terriglobales</taxon>
        <taxon>Acidobacteriaceae</taxon>
        <taxon>Chloracidobacterium</taxon>
    </lineage>
</organism>
<dbReference type="InterPro" id="IPR029063">
    <property type="entry name" value="SAM-dependent_MTases_sf"/>
</dbReference>
<evidence type="ECO:0000256" key="2">
    <source>
        <dbReference type="ARBA" id="ARBA00022603"/>
    </source>
</evidence>
<dbReference type="Pfam" id="PF22837">
    <property type="entry name" value="M_Eco57I_C"/>
    <property type="match status" value="1"/>
</dbReference>
<evidence type="ECO:0000259" key="7">
    <source>
        <dbReference type="Pfam" id="PF22837"/>
    </source>
</evidence>
<evidence type="ECO:0000259" key="6">
    <source>
        <dbReference type="Pfam" id="PF02384"/>
    </source>
</evidence>
<feature type="domain" description="DNA methylase adenine-specific" evidence="6">
    <location>
        <begin position="19"/>
        <end position="223"/>
    </location>
</feature>
<keyword evidence="5" id="KW-0680">Restriction system</keyword>
<keyword evidence="3" id="KW-0808">Transferase</keyword>
<comment type="similarity">
    <text evidence="1">Belongs to the N(4)/N(6)-methyltransferase family.</text>
</comment>
<dbReference type="Pfam" id="PF02384">
    <property type="entry name" value="N6_Mtase"/>
    <property type="match status" value="1"/>
</dbReference>
<accession>A0ABX8B923</accession>
<dbReference type="RefSeq" id="WP_211429042.1">
    <property type="nucleotide sequence ID" value="NZ_CP072648.1"/>
</dbReference>